<protein>
    <submittedName>
        <fullName evidence="1">CpsH</fullName>
    </submittedName>
</protein>
<evidence type="ECO:0000313" key="1">
    <source>
        <dbReference type="EMBL" id="SQF42048.1"/>
    </source>
</evidence>
<dbReference type="RefSeq" id="WP_111698511.1">
    <property type="nucleotide sequence ID" value="NZ_CP066277.1"/>
</dbReference>
<sequence length="332" mass="39173">MEKKVLLIAPVFFGYYKEIIRELELLGYEVDYICDAPSNSNISKALGRIDKRLIEGATKKYFKRSVLPVIENIEYDEVLIIGGMTFAFSPEMICQIRNMNPNARFTLYQWDSEKNLPYSKKIHPYMDFLFSFDLSDCKRDSRYNFLPLFYTKTYSNIGKEVQKEYKYDCSYVGTAHPQKYERINKMSRQLENVMPKQFIYHYMPSKIKYLYHKLLAPEFKNAKLNNFYFDKLQIENLIDVFKNSGCILDAPQSGQTGLTIRTIECLGAKRKLITTNEDIKKYDFYNENNILVFSDEINANDGFFTSPFVEIDEDIYLKYSLREWLKTILKGN</sequence>
<gene>
    <name evidence="1" type="ORF">NCTC8738_00826</name>
</gene>
<dbReference type="EMBL" id="LS483348">
    <property type="protein sequence ID" value="SQF42048.1"/>
    <property type="molecule type" value="Genomic_DNA"/>
</dbReference>
<accession>A0AB38G556</accession>
<dbReference type="Proteomes" id="UP000248954">
    <property type="component" value="Chromosome 1"/>
</dbReference>
<evidence type="ECO:0000313" key="2">
    <source>
        <dbReference type="Proteomes" id="UP000248954"/>
    </source>
</evidence>
<name>A0AB38G556_9STRE</name>
<dbReference type="AlphaFoldDB" id="A0AB38G556"/>
<reference evidence="1 2" key="1">
    <citation type="submission" date="2018-06" db="EMBL/GenBank/DDBJ databases">
        <authorList>
            <consortium name="Pathogen Informatics"/>
            <person name="Doyle S."/>
        </authorList>
    </citation>
    <scope>NUCLEOTIDE SEQUENCE [LARGE SCALE GENOMIC DNA]</scope>
    <source>
        <strain evidence="1 2">NCTC8738</strain>
    </source>
</reference>
<organism evidence="1 2">
    <name type="scientific">Streptococcus lutetiensis</name>
    <dbReference type="NCBI Taxonomy" id="150055"/>
    <lineage>
        <taxon>Bacteria</taxon>
        <taxon>Bacillati</taxon>
        <taxon>Bacillota</taxon>
        <taxon>Bacilli</taxon>
        <taxon>Lactobacillales</taxon>
        <taxon>Streptococcaceae</taxon>
        <taxon>Streptococcus</taxon>
    </lineage>
</organism>
<proteinExistence type="predicted"/>